<proteinExistence type="predicted"/>
<keyword evidence="2" id="KW-1185">Reference proteome</keyword>
<dbReference type="Proteomes" id="UP000285456">
    <property type="component" value="Unassembled WGS sequence"/>
</dbReference>
<evidence type="ECO:0000313" key="2">
    <source>
        <dbReference type="Proteomes" id="UP000285456"/>
    </source>
</evidence>
<evidence type="ECO:0000313" key="1">
    <source>
        <dbReference type="EMBL" id="RHW35224.1"/>
    </source>
</evidence>
<name>A0A417YN28_9BACI</name>
<reference evidence="1 2" key="1">
    <citation type="journal article" date="2007" name="Int. J. Syst. Evol. Microbiol.">
        <title>Oceanobacillus profundus sp. nov., isolated from a deep-sea sediment core.</title>
        <authorList>
            <person name="Kim Y.G."/>
            <person name="Choi D.H."/>
            <person name="Hyun S."/>
            <person name="Cho B.C."/>
        </authorList>
    </citation>
    <scope>NUCLEOTIDE SEQUENCE [LARGE SCALE GENOMIC DNA]</scope>
    <source>
        <strain evidence="1 2">DSM 18246</strain>
    </source>
</reference>
<dbReference type="AlphaFoldDB" id="A0A417YN28"/>
<sequence length="95" mass="11252">MSLIAKQTYCKVIREVNSLEQKDTEQTRTMYLYDDRVVTQYREFKIHDVLDISYRFIGDDGGLLYLHTINGVYPYIVKSSPKAFVEAFKEFRKTL</sequence>
<dbReference type="RefSeq" id="WP_095310567.1">
    <property type="nucleotide sequence ID" value="NZ_JAMAWL010000006.1"/>
</dbReference>
<protein>
    <recommendedName>
        <fullName evidence="3">YokE-like PH domain-containing protein</fullName>
    </recommendedName>
</protein>
<dbReference type="EMBL" id="QWEH01000001">
    <property type="protein sequence ID" value="RHW35224.1"/>
    <property type="molecule type" value="Genomic_DNA"/>
</dbReference>
<accession>A0A417YN28</accession>
<gene>
    <name evidence="1" type="ORF">D1B32_00980</name>
</gene>
<dbReference type="OrthoDB" id="2691759at2"/>
<evidence type="ECO:0008006" key="3">
    <source>
        <dbReference type="Google" id="ProtNLM"/>
    </source>
</evidence>
<comment type="caution">
    <text evidence="1">The sequence shown here is derived from an EMBL/GenBank/DDBJ whole genome shotgun (WGS) entry which is preliminary data.</text>
</comment>
<organism evidence="1 2">
    <name type="scientific">Oceanobacillus profundus</name>
    <dbReference type="NCBI Taxonomy" id="372463"/>
    <lineage>
        <taxon>Bacteria</taxon>
        <taxon>Bacillati</taxon>
        <taxon>Bacillota</taxon>
        <taxon>Bacilli</taxon>
        <taxon>Bacillales</taxon>
        <taxon>Bacillaceae</taxon>
        <taxon>Oceanobacillus</taxon>
    </lineage>
</organism>